<dbReference type="KEGG" id="vg:80554635"/>
<accession>A0A8D9UIQ1</accession>
<dbReference type="EMBL" id="BK014315">
    <property type="protein sequence ID" value="DAF42366.1"/>
    <property type="molecule type" value="Viral_cRNA"/>
</dbReference>
<evidence type="ECO:0000313" key="1">
    <source>
        <dbReference type="EMBL" id="DAF42366.1"/>
    </source>
</evidence>
<organism evidence="1">
    <name type="scientific">Melampyrum roseum virus 1</name>
    <dbReference type="NCBI Taxonomy" id="2793732"/>
    <lineage>
        <taxon>Viruses</taxon>
        <taxon>Riboviria</taxon>
        <taxon>Orthornavirae</taxon>
        <taxon>Negarnaviricota</taxon>
        <taxon>Haploviricotina</taxon>
        <taxon>Monjiviricetes</taxon>
        <taxon>Mononegavirales</taxon>
        <taxon>Rhabdoviridae</taxon>
        <taxon>Betarhabdovirinae</taxon>
        <taxon>Varicosavirus</taxon>
        <taxon>Varicosavirus melampyri</taxon>
    </lineage>
</organism>
<reference evidence="1" key="2">
    <citation type="journal article" date="2021" name="Viruses">
        <title>Illuminating the Plant Rhabdovirus Landscape through Metatranscriptomics Data.</title>
        <authorList>
            <person name="Bejerman N."/>
            <person name="Dietzgen R.G."/>
            <person name="Debat H."/>
        </authorList>
    </citation>
    <scope>NUCLEOTIDE SEQUENCE</scope>
</reference>
<sequence length="350" mass="38078">MENTPNEQELPNVDDNEIINANLDPKELSERAGDVFLNASISDVIDDESELGFKEESERGWKELAEAAKNPKKTTPDAYLELGALLGTTSGAPRQMTNAIMSSDRKSLDTILSPSTNPSQDALFIVQTWSSERGRSLTSTTQKALINALLSNPSLPTEAFDYILLGWDLRGEQNVLEVKNAMDAHQTLLNTVLTSQNEFRSSSKGMLSGFQNAANKVLAAAEKMNSKLPPLPTTPATIPGNIGVRTPMTPSSLAGSVINIPQAVKGASTSTGVPSTSGDPKIKTLNNFYRIIGRTEADFHKFLPGKKVNDIMKEFVITIPRDVWERFAAGIGVDAMRNNLNAYLSRHMSK</sequence>
<protein>
    <submittedName>
        <fullName evidence="1">Protein 2</fullName>
    </submittedName>
</protein>
<dbReference type="RefSeq" id="YP_010840921.1">
    <property type="nucleotide sequence ID" value="NC_079124.1"/>
</dbReference>
<proteinExistence type="predicted"/>
<name>A0A8D9UIQ1_9RHAB</name>
<dbReference type="GeneID" id="80554635"/>
<reference evidence="1" key="1">
    <citation type="journal article" date="2021" name="J. Anim. Genet.">
        <title>Illuminating the plant rhabdovirus landscape through metatranscriptomics data.</title>
        <authorList>
            <person name="Bejerman N."/>
            <person name="Dietzgen R.G."/>
            <person name="Debat H."/>
        </authorList>
    </citation>
    <scope>NUCLEOTIDE SEQUENCE</scope>
</reference>